<feature type="compositionally biased region" description="Basic and acidic residues" evidence="1">
    <location>
        <begin position="320"/>
        <end position="339"/>
    </location>
</feature>
<dbReference type="RefSeq" id="XP_067754902.1">
    <property type="nucleotide sequence ID" value="XM_067898745.1"/>
</dbReference>
<feature type="compositionally biased region" description="Low complexity" evidence="1">
    <location>
        <begin position="386"/>
        <end position="401"/>
    </location>
</feature>
<sequence>MLSTAAFTRSMNAFQSCSMVDAACRCSMILVDDDSAMVSQMRNEDLLRWLPRCVSAHLQRELFKDAREQVALSGRGAAGAAQQMLRKSTAAARNTVIAATPAVASQEASIPAESKVSERSRAAASAATAALGVLSMALWPLVQDVQPEACAKGRSADISAVSQIECVCAVLLRLVTSNLGCCHDTLVAYALASPDSSILTSSVRAHLTASLKSWMQYFFLFFLDWLHRLRRSIAPTLGPARVSTKKPSAGTAATAASHFHTTKSSTDLSGDVVPHKPKCRQSSLLRGPLRGCSALLVEHPLHYYAQALQRTVAAIKSESDATHKCGGRDEDHDDYKLGDTTESCPGHPKRRPCAAHVLPVRGQRVASLGFRGVVRRRGVCARDRSSSSSSSSASPSDESPPLARIFLAQGQRRSLTKRRSK</sequence>
<dbReference type="OrthoDB" id="266825at2759"/>
<organism evidence="2 3">
    <name type="scientific">Porcisia hertigi</name>
    <dbReference type="NCBI Taxonomy" id="2761500"/>
    <lineage>
        <taxon>Eukaryota</taxon>
        <taxon>Discoba</taxon>
        <taxon>Euglenozoa</taxon>
        <taxon>Kinetoplastea</taxon>
        <taxon>Metakinetoplastina</taxon>
        <taxon>Trypanosomatida</taxon>
        <taxon>Trypanosomatidae</taxon>
        <taxon>Leishmaniinae</taxon>
        <taxon>Porcisia</taxon>
    </lineage>
</organism>
<gene>
    <name evidence="2" type="ORF">JKF63_02721</name>
</gene>
<reference evidence="2 3" key="1">
    <citation type="submission" date="2021-02" db="EMBL/GenBank/DDBJ databases">
        <title>Porcisia hertigi Genome sequencing and assembly.</title>
        <authorList>
            <person name="Almutairi H."/>
            <person name="Gatherer D."/>
        </authorList>
    </citation>
    <scope>NUCLEOTIDE SEQUENCE [LARGE SCALE GENOMIC DNA]</scope>
    <source>
        <strain evidence="2 3">C119</strain>
    </source>
</reference>
<evidence type="ECO:0000256" key="1">
    <source>
        <dbReference type="SAM" id="MobiDB-lite"/>
    </source>
</evidence>
<dbReference type="KEGG" id="phet:94288822"/>
<dbReference type="Proteomes" id="UP000674318">
    <property type="component" value="Chromosome 32"/>
</dbReference>
<keyword evidence="3" id="KW-1185">Reference proteome</keyword>
<dbReference type="GeneID" id="94288822"/>
<evidence type="ECO:0000313" key="2">
    <source>
        <dbReference type="EMBL" id="KAG5496419.1"/>
    </source>
</evidence>
<accession>A0A836HRR3</accession>
<proteinExistence type="predicted"/>
<feature type="region of interest" description="Disordered" evidence="1">
    <location>
        <begin position="381"/>
        <end position="403"/>
    </location>
</feature>
<dbReference type="EMBL" id="JAFJZO010000032">
    <property type="protein sequence ID" value="KAG5496419.1"/>
    <property type="molecule type" value="Genomic_DNA"/>
</dbReference>
<feature type="region of interest" description="Disordered" evidence="1">
    <location>
        <begin position="320"/>
        <end position="350"/>
    </location>
</feature>
<dbReference type="AlphaFoldDB" id="A0A836HRR3"/>
<protein>
    <submittedName>
        <fullName evidence="2">Uncharacterized protein</fullName>
    </submittedName>
</protein>
<name>A0A836HRR3_9TRYP</name>
<evidence type="ECO:0000313" key="3">
    <source>
        <dbReference type="Proteomes" id="UP000674318"/>
    </source>
</evidence>
<comment type="caution">
    <text evidence="2">The sequence shown here is derived from an EMBL/GenBank/DDBJ whole genome shotgun (WGS) entry which is preliminary data.</text>
</comment>